<accession>A0AAD5MB07</accession>
<organism evidence="1 2">
    <name type="scientific">Parelaphostrongylus tenuis</name>
    <name type="common">Meningeal worm</name>
    <dbReference type="NCBI Taxonomy" id="148309"/>
    <lineage>
        <taxon>Eukaryota</taxon>
        <taxon>Metazoa</taxon>
        <taxon>Ecdysozoa</taxon>
        <taxon>Nematoda</taxon>
        <taxon>Chromadorea</taxon>
        <taxon>Rhabditida</taxon>
        <taxon>Rhabditina</taxon>
        <taxon>Rhabditomorpha</taxon>
        <taxon>Strongyloidea</taxon>
        <taxon>Metastrongylidae</taxon>
        <taxon>Parelaphostrongylus</taxon>
    </lineage>
</organism>
<proteinExistence type="predicted"/>
<evidence type="ECO:0000313" key="1">
    <source>
        <dbReference type="EMBL" id="KAJ1345637.1"/>
    </source>
</evidence>
<dbReference type="EMBL" id="JAHQIW010000044">
    <property type="protein sequence ID" value="KAJ1345637.1"/>
    <property type="molecule type" value="Genomic_DNA"/>
</dbReference>
<dbReference type="AlphaFoldDB" id="A0AAD5MB07"/>
<reference evidence="1" key="1">
    <citation type="submission" date="2021-06" db="EMBL/GenBank/DDBJ databases">
        <title>Parelaphostrongylus tenuis whole genome reference sequence.</title>
        <authorList>
            <person name="Garwood T.J."/>
            <person name="Larsen P.A."/>
            <person name="Fountain-Jones N.M."/>
            <person name="Garbe J.R."/>
            <person name="Macchietto M.G."/>
            <person name="Kania S.A."/>
            <person name="Gerhold R.W."/>
            <person name="Richards J.E."/>
            <person name="Wolf T.M."/>
        </authorList>
    </citation>
    <scope>NUCLEOTIDE SEQUENCE</scope>
    <source>
        <strain evidence="1">MNPRO001-30</strain>
        <tissue evidence="1">Meninges</tissue>
    </source>
</reference>
<evidence type="ECO:0000313" key="2">
    <source>
        <dbReference type="Proteomes" id="UP001196413"/>
    </source>
</evidence>
<dbReference type="Proteomes" id="UP001196413">
    <property type="component" value="Unassembled WGS sequence"/>
</dbReference>
<sequence>MTSLSSGKKICTEEMKWGVCEIVDNDRRAQHHPQYLGAVRQRREIDDELLVNGVATLCAEERYYGSFQLRCYLLYFYVVSLSSSTVVVKQQRMHDLSSEEARQAHEAVEEILHHQTHASHLERLLAEEKSLIE</sequence>
<gene>
    <name evidence="1" type="ORF">KIN20_000214</name>
</gene>
<comment type="caution">
    <text evidence="1">The sequence shown here is derived from an EMBL/GenBank/DDBJ whole genome shotgun (WGS) entry which is preliminary data.</text>
</comment>
<protein>
    <submittedName>
        <fullName evidence="1">Uncharacterized protein</fullName>
    </submittedName>
</protein>
<name>A0AAD5MB07_PARTN</name>
<keyword evidence="2" id="KW-1185">Reference proteome</keyword>